<evidence type="ECO:0000313" key="2">
    <source>
        <dbReference type="Proteomes" id="UP000196560"/>
    </source>
</evidence>
<reference evidence="2" key="1">
    <citation type="submission" date="2017-04" db="EMBL/GenBank/DDBJ databases">
        <title>Function of individual gut microbiota members based on whole genome sequencing of pure cultures obtained from chicken caecum.</title>
        <authorList>
            <person name="Medvecky M."/>
            <person name="Cejkova D."/>
            <person name="Polansky O."/>
            <person name="Karasova D."/>
            <person name="Kubasova T."/>
            <person name="Cizek A."/>
            <person name="Rychlik I."/>
        </authorList>
    </citation>
    <scope>NUCLEOTIDE SEQUENCE [LARGE SCALE GENOMIC DNA]</scope>
    <source>
        <strain evidence="2">An70</strain>
    </source>
</reference>
<accession>A0A1Y3U1H3</accession>
<evidence type="ECO:0000313" key="1">
    <source>
        <dbReference type="EMBL" id="OUN41048.1"/>
    </source>
</evidence>
<protein>
    <submittedName>
        <fullName evidence="1">Uncharacterized protein</fullName>
    </submittedName>
</protein>
<comment type="caution">
    <text evidence="1">The sequence shown here is derived from an EMBL/GenBank/DDBJ whole genome shotgun (WGS) entry which is preliminary data.</text>
</comment>
<organism evidence="1 2">
    <name type="scientific">Enorma massiliensis</name>
    <dbReference type="NCBI Taxonomy" id="1472761"/>
    <lineage>
        <taxon>Bacteria</taxon>
        <taxon>Bacillati</taxon>
        <taxon>Actinomycetota</taxon>
        <taxon>Coriobacteriia</taxon>
        <taxon>Coriobacteriales</taxon>
        <taxon>Coriobacteriaceae</taxon>
        <taxon>Enorma</taxon>
    </lineage>
</organism>
<dbReference type="Proteomes" id="UP000196560">
    <property type="component" value="Unassembled WGS sequence"/>
</dbReference>
<gene>
    <name evidence="1" type="ORF">B5G21_10145</name>
</gene>
<name>A0A1Y3U1H3_9ACTN</name>
<proteinExistence type="predicted"/>
<feature type="non-terminal residue" evidence="1">
    <location>
        <position position="1"/>
    </location>
</feature>
<sequence>DPSRPVRVSEKVVRRIMREEGLSAR</sequence>
<dbReference type="AlphaFoldDB" id="A0A1Y3U1H3"/>
<keyword evidence="2" id="KW-1185">Reference proteome</keyword>
<dbReference type="EMBL" id="NFHO01000020">
    <property type="protein sequence ID" value="OUN41048.1"/>
    <property type="molecule type" value="Genomic_DNA"/>
</dbReference>